<evidence type="ECO:0000259" key="2">
    <source>
        <dbReference type="Pfam" id="PF25540"/>
    </source>
</evidence>
<name>A0A367LRT0_9HYPO</name>
<organism evidence="3 4">
    <name type="scientific">Ophiocordyceps polyrhachis-furcata BCC 54312</name>
    <dbReference type="NCBI Taxonomy" id="1330021"/>
    <lineage>
        <taxon>Eukaryota</taxon>
        <taxon>Fungi</taxon>
        <taxon>Dikarya</taxon>
        <taxon>Ascomycota</taxon>
        <taxon>Pezizomycotina</taxon>
        <taxon>Sordariomycetes</taxon>
        <taxon>Hypocreomycetidae</taxon>
        <taxon>Hypocreales</taxon>
        <taxon>Ophiocordycipitaceae</taxon>
        <taxon>Ophiocordyceps</taxon>
    </lineage>
</organism>
<evidence type="ECO:0000313" key="3">
    <source>
        <dbReference type="EMBL" id="RCI17153.1"/>
    </source>
</evidence>
<keyword evidence="4" id="KW-1185">Reference proteome</keyword>
<evidence type="ECO:0000256" key="1">
    <source>
        <dbReference type="SAM" id="Coils"/>
    </source>
</evidence>
<evidence type="ECO:0000313" key="4">
    <source>
        <dbReference type="Proteomes" id="UP000253664"/>
    </source>
</evidence>
<dbReference type="InterPro" id="IPR057683">
    <property type="entry name" value="DUF7923"/>
</dbReference>
<accession>A0A367LRT0</accession>
<dbReference type="Pfam" id="PF25540">
    <property type="entry name" value="DUF7923"/>
    <property type="match status" value="1"/>
</dbReference>
<feature type="domain" description="DUF7923" evidence="2">
    <location>
        <begin position="121"/>
        <end position="262"/>
    </location>
</feature>
<dbReference type="PANTHER" id="PTHR37543:SF1">
    <property type="entry name" value="CCCH ZINC FINGER DNA BINDING PROTEIN (AFU_ORTHOLOGUE AFUA_5G12760)"/>
    <property type="match status" value="1"/>
</dbReference>
<dbReference type="STRING" id="1330021.A0A367LRT0"/>
<keyword evidence="1" id="KW-0175">Coiled coil</keyword>
<protein>
    <recommendedName>
        <fullName evidence="2">DUF7923 domain-containing protein</fullName>
    </recommendedName>
</protein>
<feature type="coiled-coil region" evidence="1">
    <location>
        <begin position="63"/>
        <end position="93"/>
    </location>
</feature>
<dbReference type="OrthoDB" id="3512845at2759"/>
<dbReference type="Proteomes" id="UP000253664">
    <property type="component" value="Unassembled WGS sequence"/>
</dbReference>
<sequence>MAHIVFRPPEEDPVVPGMVLSLLVGSANESENDTLVINVKISATTPDGEQVPPRLLQRNITVTQETKEDTDRLEAQIRENQELRRELRRCKFKLADATYDRQELRQVKELLRAHEMGLHQAQFHDHMLQQGAKGGRAAAQALQATVADHFGNRLGRFEVIVRVMVDFERLAQALGGDDVETRLRDFAYGFTETPAMFKFVGLRQTVDMASTRLHEMADWHLQNCNCRHVILGLKGTDANIGYLHKLIMTGHDVNHVSILPTRQLLEAATGVFGIVDWTGDYFRNYSSGTDGAGNN</sequence>
<comment type="caution">
    <text evidence="3">The sequence shown here is derived from an EMBL/GenBank/DDBJ whole genome shotgun (WGS) entry which is preliminary data.</text>
</comment>
<reference evidence="3 4" key="1">
    <citation type="journal article" date="2015" name="BMC Genomics">
        <title>Insights from the genome of Ophiocordyceps polyrhachis-furcata to pathogenicity and host specificity in insect fungi.</title>
        <authorList>
            <person name="Wichadakul D."/>
            <person name="Kobmoo N."/>
            <person name="Ingsriswang S."/>
            <person name="Tangphatsornruang S."/>
            <person name="Chantasingh D."/>
            <person name="Luangsa-ard J.J."/>
            <person name="Eurwilaichitr L."/>
        </authorList>
    </citation>
    <scope>NUCLEOTIDE SEQUENCE [LARGE SCALE GENOMIC DNA]</scope>
    <source>
        <strain evidence="3 4">BCC 54312</strain>
    </source>
</reference>
<dbReference type="PANTHER" id="PTHR37543">
    <property type="entry name" value="CCCH ZINC FINGER DNA BINDING PROTEIN (AFU_ORTHOLOGUE AFUA_5G12760)"/>
    <property type="match status" value="1"/>
</dbReference>
<gene>
    <name evidence="3" type="ORF">L249_2361</name>
</gene>
<dbReference type="EMBL" id="LKCN02000001">
    <property type="protein sequence ID" value="RCI17153.1"/>
    <property type="molecule type" value="Genomic_DNA"/>
</dbReference>
<proteinExistence type="predicted"/>
<dbReference type="AlphaFoldDB" id="A0A367LRT0"/>